<keyword evidence="2" id="KW-1185">Reference proteome</keyword>
<proteinExistence type="predicted"/>
<organism evidence="1 2">
    <name type="scientific">Prunus dulcis</name>
    <name type="common">Almond</name>
    <name type="synonym">Amygdalus dulcis</name>
    <dbReference type="NCBI Taxonomy" id="3755"/>
    <lineage>
        <taxon>Eukaryota</taxon>
        <taxon>Viridiplantae</taxon>
        <taxon>Streptophyta</taxon>
        <taxon>Embryophyta</taxon>
        <taxon>Tracheophyta</taxon>
        <taxon>Spermatophyta</taxon>
        <taxon>Magnoliopsida</taxon>
        <taxon>eudicotyledons</taxon>
        <taxon>Gunneridae</taxon>
        <taxon>Pentapetalae</taxon>
        <taxon>rosids</taxon>
        <taxon>fabids</taxon>
        <taxon>Rosales</taxon>
        <taxon>Rosaceae</taxon>
        <taxon>Amygdaloideae</taxon>
        <taxon>Amygdaleae</taxon>
        <taxon>Prunus</taxon>
    </lineage>
</organism>
<name>A0AAD4UWB7_PRUDU</name>
<protein>
    <submittedName>
        <fullName evidence="1">Uncharacterized protein</fullName>
    </submittedName>
</protein>
<dbReference type="EMBL" id="JAJFAZ020000008">
    <property type="protein sequence ID" value="KAI5313126.1"/>
    <property type="molecule type" value="Genomic_DNA"/>
</dbReference>
<gene>
    <name evidence="1" type="ORF">L3X38_042300</name>
</gene>
<accession>A0AAD4UWB7</accession>
<evidence type="ECO:0000313" key="1">
    <source>
        <dbReference type="EMBL" id="KAI5313126.1"/>
    </source>
</evidence>
<dbReference type="Proteomes" id="UP001054821">
    <property type="component" value="Chromosome 8"/>
</dbReference>
<evidence type="ECO:0000313" key="2">
    <source>
        <dbReference type="Proteomes" id="UP001054821"/>
    </source>
</evidence>
<dbReference type="AlphaFoldDB" id="A0AAD4UWB7"/>
<reference evidence="1 2" key="1">
    <citation type="journal article" date="2022" name="G3 (Bethesda)">
        <title>Whole-genome sequence and methylome profiling of the almond [Prunus dulcis (Mill.) D.A. Webb] cultivar 'Nonpareil'.</title>
        <authorList>
            <person name="D'Amico-Willman K.M."/>
            <person name="Ouma W.Z."/>
            <person name="Meulia T."/>
            <person name="Sideli G.M."/>
            <person name="Gradziel T.M."/>
            <person name="Fresnedo-Ramirez J."/>
        </authorList>
    </citation>
    <scope>NUCLEOTIDE SEQUENCE [LARGE SCALE GENOMIC DNA]</scope>
    <source>
        <strain evidence="1">Clone GOH B32 T37-40</strain>
    </source>
</reference>
<comment type="caution">
    <text evidence="1">The sequence shown here is derived from an EMBL/GenBank/DDBJ whole genome shotgun (WGS) entry which is preliminary data.</text>
</comment>
<sequence length="94" mass="10779">MGSQPMRTGIQISCFNIRQGRTQAKSIEYCQMSRKPMVKRMPYVDLTLSVDAQYERPCVFVLPSGIPFPRRHILSFNNLMPALMTISNVIRMLA</sequence>